<evidence type="ECO:0000313" key="1">
    <source>
        <dbReference type="EMBL" id="GBP00642.1"/>
    </source>
</evidence>
<dbReference type="AlphaFoldDB" id="A0A4C1SEV8"/>
<reference evidence="1 2" key="1">
    <citation type="journal article" date="2019" name="Commun. Biol.">
        <title>The bagworm genome reveals a unique fibroin gene that provides high tensile strength.</title>
        <authorList>
            <person name="Kono N."/>
            <person name="Nakamura H."/>
            <person name="Ohtoshi R."/>
            <person name="Tomita M."/>
            <person name="Numata K."/>
            <person name="Arakawa K."/>
        </authorList>
    </citation>
    <scope>NUCLEOTIDE SEQUENCE [LARGE SCALE GENOMIC DNA]</scope>
</reference>
<comment type="caution">
    <text evidence="1">The sequence shown here is derived from an EMBL/GenBank/DDBJ whole genome shotgun (WGS) entry which is preliminary data.</text>
</comment>
<protein>
    <submittedName>
        <fullName evidence="1">Uncharacterized protein</fullName>
    </submittedName>
</protein>
<name>A0A4C1SEV8_EUMVA</name>
<sequence>MPYFVIVTYFRWSIILLSHDSQRTHPRAIIIEIDIAASVFAMTALTPIALISDENHDTPFERSTAHFRLRCGRRPLDRARTCYLTRIGQIASGITGRCVAATHNSH</sequence>
<dbReference type="Proteomes" id="UP000299102">
    <property type="component" value="Unassembled WGS sequence"/>
</dbReference>
<gene>
    <name evidence="1" type="ORF">EVAR_76913_1</name>
</gene>
<proteinExistence type="predicted"/>
<evidence type="ECO:0000313" key="2">
    <source>
        <dbReference type="Proteomes" id="UP000299102"/>
    </source>
</evidence>
<accession>A0A4C1SEV8</accession>
<keyword evidence="2" id="KW-1185">Reference proteome</keyword>
<organism evidence="1 2">
    <name type="scientific">Eumeta variegata</name>
    <name type="common">Bagworm moth</name>
    <name type="synonym">Eumeta japonica</name>
    <dbReference type="NCBI Taxonomy" id="151549"/>
    <lineage>
        <taxon>Eukaryota</taxon>
        <taxon>Metazoa</taxon>
        <taxon>Ecdysozoa</taxon>
        <taxon>Arthropoda</taxon>
        <taxon>Hexapoda</taxon>
        <taxon>Insecta</taxon>
        <taxon>Pterygota</taxon>
        <taxon>Neoptera</taxon>
        <taxon>Endopterygota</taxon>
        <taxon>Lepidoptera</taxon>
        <taxon>Glossata</taxon>
        <taxon>Ditrysia</taxon>
        <taxon>Tineoidea</taxon>
        <taxon>Psychidae</taxon>
        <taxon>Oiketicinae</taxon>
        <taxon>Eumeta</taxon>
    </lineage>
</organism>
<dbReference type="EMBL" id="BGZK01000006">
    <property type="protein sequence ID" value="GBP00642.1"/>
    <property type="molecule type" value="Genomic_DNA"/>
</dbReference>